<dbReference type="CDD" id="cd19193">
    <property type="entry name" value="PR-SET_PRDM7_9"/>
    <property type="match status" value="1"/>
</dbReference>
<feature type="domain" description="C2H2-type" evidence="14">
    <location>
        <begin position="354"/>
        <end position="381"/>
    </location>
</feature>
<evidence type="ECO:0000256" key="7">
    <source>
        <dbReference type="ARBA" id="ARBA00022771"/>
    </source>
</evidence>
<evidence type="ECO:0000259" key="15">
    <source>
        <dbReference type="PROSITE" id="PS50280"/>
    </source>
</evidence>
<dbReference type="AlphaFoldDB" id="A0A9D4GZ24"/>
<protein>
    <recommendedName>
        <fullName evidence="18">Histone-lysine N-methyltransferase PRDM9</fullName>
    </recommendedName>
</protein>
<dbReference type="PANTHER" id="PTHR16515:SF66">
    <property type="entry name" value="C2H2-TYPE DOMAIN-CONTAINING PROTEIN"/>
    <property type="match status" value="1"/>
</dbReference>
<comment type="subcellular location">
    <subcellularLocation>
        <location evidence="1">Nucleus</location>
    </subcellularLocation>
</comment>
<keyword evidence="3" id="KW-0808">Transferase</keyword>
<dbReference type="InterPro" id="IPR050331">
    <property type="entry name" value="Zinc_finger"/>
</dbReference>
<evidence type="ECO:0008006" key="18">
    <source>
        <dbReference type="Google" id="ProtNLM"/>
    </source>
</evidence>
<evidence type="ECO:0000259" key="14">
    <source>
        <dbReference type="PROSITE" id="PS50157"/>
    </source>
</evidence>
<dbReference type="GO" id="GO:0032259">
    <property type="term" value="P:methylation"/>
    <property type="evidence" value="ECO:0007669"/>
    <property type="project" value="UniProtKB-KW"/>
</dbReference>
<feature type="domain" description="C2H2-type" evidence="14">
    <location>
        <begin position="195"/>
        <end position="223"/>
    </location>
</feature>
<keyword evidence="10" id="KW-0804">Transcription</keyword>
<evidence type="ECO:0000256" key="5">
    <source>
        <dbReference type="ARBA" id="ARBA00022723"/>
    </source>
</evidence>
<evidence type="ECO:0000256" key="3">
    <source>
        <dbReference type="ARBA" id="ARBA00022679"/>
    </source>
</evidence>
<keyword evidence="17" id="KW-1185">Reference proteome</keyword>
<keyword evidence="5" id="KW-0479">Metal-binding</keyword>
<gene>
    <name evidence="16" type="ORF">DPMN_124215</name>
</gene>
<keyword evidence="11" id="KW-0539">Nucleus</keyword>
<dbReference type="FunFam" id="3.30.160.60:FF:002343">
    <property type="entry name" value="Zinc finger protein 33A"/>
    <property type="match status" value="1"/>
</dbReference>
<dbReference type="InterPro" id="IPR013087">
    <property type="entry name" value="Znf_C2H2_type"/>
</dbReference>
<evidence type="ECO:0000256" key="6">
    <source>
        <dbReference type="ARBA" id="ARBA00022737"/>
    </source>
</evidence>
<feature type="domain" description="SET" evidence="15">
    <location>
        <begin position="53"/>
        <end position="167"/>
    </location>
</feature>
<dbReference type="PROSITE" id="PS50157">
    <property type="entry name" value="ZINC_FINGER_C2H2_2"/>
    <property type="match status" value="4"/>
</dbReference>
<dbReference type="GO" id="GO:0005634">
    <property type="term" value="C:nucleus"/>
    <property type="evidence" value="ECO:0007669"/>
    <property type="project" value="UniProtKB-SubCell"/>
</dbReference>
<sequence>MNLEPPDDDHFLYCEECKKDFEGDCPVHGPYHYIQDKEVVSGDPLKADNTLPDGLEIKMSKIVGAGLGVFSKMGLESRIMFGPYGGDIITDSQAAHKSGYCWQIYTEGKPSHFVDAQNKSTSNWMRYVNCAMKEADQNLVAFQYKGGIYYCTFKPVLPGEELLVWYGDEYARELGLIRDKNLLFRPKYVNGEEYYPCVYCKIAYTTAVPCVRHLRLVHGGDKLTSCDLQVLDQWLRENDDKYFKKPSQNLNHRANNKMINCILNGKEKGDILLRDSKRKITSEITQNTNGKSTDGKKYTCELCSYFSNKSGSMKEHMKIHTGERPYKCEVCGYACNESGDLKTHTRIHTGERLYKCEVCGYASNQSSGLKNHMKKHANKENESKNHSNTQ</sequence>
<reference evidence="16" key="1">
    <citation type="journal article" date="2019" name="bioRxiv">
        <title>The Genome of the Zebra Mussel, Dreissena polymorpha: A Resource for Invasive Species Research.</title>
        <authorList>
            <person name="McCartney M.A."/>
            <person name="Auch B."/>
            <person name="Kono T."/>
            <person name="Mallez S."/>
            <person name="Zhang Y."/>
            <person name="Obille A."/>
            <person name="Becker A."/>
            <person name="Abrahante J.E."/>
            <person name="Garbe J."/>
            <person name="Badalamenti J.P."/>
            <person name="Herman A."/>
            <person name="Mangelson H."/>
            <person name="Liachko I."/>
            <person name="Sullivan S."/>
            <person name="Sone E.D."/>
            <person name="Koren S."/>
            <person name="Silverstein K.A.T."/>
            <person name="Beckman K.B."/>
            <person name="Gohl D.M."/>
        </authorList>
    </citation>
    <scope>NUCLEOTIDE SEQUENCE</scope>
    <source>
        <strain evidence="16">Duluth1</strain>
        <tissue evidence="16">Whole animal</tissue>
    </source>
</reference>
<keyword evidence="8" id="KW-0862">Zinc</keyword>
<name>A0A9D4GZ24_DREPO</name>
<evidence type="ECO:0000256" key="9">
    <source>
        <dbReference type="ARBA" id="ARBA00023015"/>
    </source>
</evidence>
<dbReference type="InterPro" id="IPR046341">
    <property type="entry name" value="SET_dom_sf"/>
</dbReference>
<dbReference type="Pfam" id="PF21549">
    <property type="entry name" value="PRDM2_PR"/>
    <property type="match status" value="1"/>
</dbReference>
<dbReference type="PROSITE" id="PS00028">
    <property type="entry name" value="ZINC_FINGER_C2H2_1"/>
    <property type="match status" value="2"/>
</dbReference>
<dbReference type="PROSITE" id="PS50280">
    <property type="entry name" value="SET"/>
    <property type="match status" value="1"/>
</dbReference>
<evidence type="ECO:0000256" key="1">
    <source>
        <dbReference type="ARBA" id="ARBA00004123"/>
    </source>
</evidence>
<dbReference type="InterPro" id="IPR001214">
    <property type="entry name" value="SET_dom"/>
</dbReference>
<evidence type="ECO:0000256" key="12">
    <source>
        <dbReference type="PROSITE-ProRule" id="PRU00042"/>
    </source>
</evidence>
<dbReference type="SMART" id="SM00317">
    <property type="entry name" value="SET"/>
    <property type="match status" value="1"/>
</dbReference>
<comment type="caution">
    <text evidence="16">The sequence shown here is derived from an EMBL/GenBank/DDBJ whole genome shotgun (WGS) entry which is preliminary data.</text>
</comment>
<keyword evidence="9" id="KW-0805">Transcription regulation</keyword>
<dbReference type="Gene3D" id="2.170.270.10">
    <property type="entry name" value="SET domain"/>
    <property type="match status" value="1"/>
</dbReference>
<evidence type="ECO:0000256" key="8">
    <source>
        <dbReference type="ARBA" id="ARBA00022833"/>
    </source>
</evidence>
<dbReference type="Pfam" id="PF00096">
    <property type="entry name" value="zf-C2H2"/>
    <property type="match status" value="2"/>
</dbReference>
<dbReference type="Gene3D" id="3.30.160.60">
    <property type="entry name" value="Classic Zinc Finger"/>
    <property type="match status" value="3"/>
</dbReference>
<dbReference type="GO" id="GO:0042054">
    <property type="term" value="F:histone methyltransferase activity"/>
    <property type="evidence" value="ECO:0007669"/>
    <property type="project" value="InterPro"/>
</dbReference>
<dbReference type="InterPro" id="IPR036236">
    <property type="entry name" value="Znf_C2H2_sf"/>
</dbReference>
<keyword evidence="2" id="KW-0489">Methyltransferase</keyword>
<dbReference type="SUPFAM" id="SSF57667">
    <property type="entry name" value="beta-beta-alpha zinc fingers"/>
    <property type="match status" value="3"/>
</dbReference>
<evidence type="ECO:0000256" key="4">
    <source>
        <dbReference type="ARBA" id="ARBA00022691"/>
    </source>
</evidence>
<dbReference type="EMBL" id="JAIWYP010000005">
    <property type="protein sequence ID" value="KAH3822437.1"/>
    <property type="molecule type" value="Genomic_DNA"/>
</dbReference>
<dbReference type="Proteomes" id="UP000828390">
    <property type="component" value="Unassembled WGS sequence"/>
</dbReference>
<keyword evidence="6" id="KW-0677">Repeat</keyword>
<proteinExistence type="predicted"/>
<accession>A0A9D4GZ24</accession>
<dbReference type="PANTHER" id="PTHR16515">
    <property type="entry name" value="PR DOMAIN ZINC FINGER PROTEIN"/>
    <property type="match status" value="1"/>
</dbReference>
<evidence type="ECO:0000313" key="16">
    <source>
        <dbReference type="EMBL" id="KAH3822437.1"/>
    </source>
</evidence>
<dbReference type="InterPro" id="IPR044417">
    <property type="entry name" value="PRDM7_9_PR-SET"/>
</dbReference>
<evidence type="ECO:0000313" key="17">
    <source>
        <dbReference type="Proteomes" id="UP000828390"/>
    </source>
</evidence>
<feature type="region of interest" description="Disordered" evidence="13">
    <location>
        <begin position="367"/>
        <end position="390"/>
    </location>
</feature>
<feature type="domain" description="C2H2-type" evidence="14">
    <location>
        <begin position="298"/>
        <end position="325"/>
    </location>
</feature>
<dbReference type="FunFam" id="3.30.160.60:FF:002069">
    <property type="entry name" value="Uncharacterized protein"/>
    <property type="match status" value="1"/>
</dbReference>
<keyword evidence="7 12" id="KW-0863">Zinc-finger</keyword>
<feature type="domain" description="C2H2-type" evidence="14">
    <location>
        <begin position="326"/>
        <end position="353"/>
    </location>
</feature>
<evidence type="ECO:0000256" key="11">
    <source>
        <dbReference type="ARBA" id="ARBA00023242"/>
    </source>
</evidence>
<dbReference type="GO" id="GO:0010468">
    <property type="term" value="P:regulation of gene expression"/>
    <property type="evidence" value="ECO:0007669"/>
    <property type="project" value="TreeGrafter"/>
</dbReference>
<keyword evidence="4" id="KW-0949">S-adenosyl-L-methionine</keyword>
<feature type="compositionally biased region" description="Basic and acidic residues" evidence="13">
    <location>
        <begin position="378"/>
        <end position="390"/>
    </location>
</feature>
<evidence type="ECO:0000256" key="10">
    <source>
        <dbReference type="ARBA" id="ARBA00023163"/>
    </source>
</evidence>
<evidence type="ECO:0000256" key="13">
    <source>
        <dbReference type="SAM" id="MobiDB-lite"/>
    </source>
</evidence>
<dbReference type="SUPFAM" id="SSF82199">
    <property type="entry name" value="SET domain"/>
    <property type="match status" value="1"/>
</dbReference>
<reference evidence="16" key="2">
    <citation type="submission" date="2020-11" db="EMBL/GenBank/DDBJ databases">
        <authorList>
            <person name="McCartney M.A."/>
            <person name="Auch B."/>
            <person name="Kono T."/>
            <person name="Mallez S."/>
            <person name="Becker A."/>
            <person name="Gohl D.M."/>
            <person name="Silverstein K.A.T."/>
            <person name="Koren S."/>
            <person name="Bechman K.B."/>
            <person name="Herman A."/>
            <person name="Abrahante J.E."/>
            <person name="Garbe J."/>
        </authorList>
    </citation>
    <scope>NUCLEOTIDE SEQUENCE</scope>
    <source>
        <strain evidence="16">Duluth1</strain>
        <tissue evidence="16">Whole animal</tissue>
    </source>
</reference>
<dbReference type="SMART" id="SM00355">
    <property type="entry name" value="ZnF_C2H2"/>
    <property type="match status" value="4"/>
</dbReference>
<dbReference type="GO" id="GO:0008270">
    <property type="term" value="F:zinc ion binding"/>
    <property type="evidence" value="ECO:0007669"/>
    <property type="project" value="UniProtKB-KW"/>
</dbReference>
<organism evidence="16 17">
    <name type="scientific">Dreissena polymorpha</name>
    <name type="common">Zebra mussel</name>
    <name type="synonym">Mytilus polymorpha</name>
    <dbReference type="NCBI Taxonomy" id="45954"/>
    <lineage>
        <taxon>Eukaryota</taxon>
        <taxon>Metazoa</taxon>
        <taxon>Spiralia</taxon>
        <taxon>Lophotrochozoa</taxon>
        <taxon>Mollusca</taxon>
        <taxon>Bivalvia</taxon>
        <taxon>Autobranchia</taxon>
        <taxon>Heteroconchia</taxon>
        <taxon>Euheterodonta</taxon>
        <taxon>Imparidentia</taxon>
        <taxon>Neoheterodontei</taxon>
        <taxon>Myida</taxon>
        <taxon>Dreissenoidea</taxon>
        <taxon>Dreissenidae</taxon>
        <taxon>Dreissena</taxon>
    </lineage>
</organism>
<evidence type="ECO:0000256" key="2">
    <source>
        <dbReference type="ARBA" id="ARBA00022603"/>
    </source>
</evidence>